<dbReference type="SUPFAM" id="SSF48613">
    <property type="entry name" value="Heme oxygenase-like"/>
    <property type="match status" value="1"/>
</dbReference>
<evidence type="ECO:0000313" key="2">
    <source>
        <dbReference type="Proteomes" id="UP000292082"/>
    </source>
</evidence>
<dbReference type="AlphaFoldDB" id="A0A4Q9PXP2"/>
<keyword evidence="2" id="KW-1185">Reference proteome</keyword>
<dbReference type="Gene3D" id="1.20.910.10">
    <property type="entry name" value="Heme oxygenase-like"/>
    <property type="match status" value="1"/>
</dbReference>
<evidence type="ECO:0000313" key="1">
    <source>
        <dbReference type="EMBL" id="TBU59365.1"/>
    </source>
</evidence>
<dbReference type="InterPro" id="IPR053261">
    <property type="entry name" value="Polyketide-peptide_reg"/>
</dbReference>
<dbReference type="CDD" id="cd19357">
    <property type="entry name" value="TenA_E_At3g16990-like"/>
    <property type="match status" value="1"/>
</dbReference>
<reference evidence="1 2" key="1">
    <citation type="submission" date="2019-01" db="EMBL/GenBank/DDBJ databases">
        <title>Draft genome sequences of three monokaryotic isolates of the white-rot basidiomycete fungus Dichomitus squalens.</title>
        <authorList>
            <consortium name="DOE Joint Genome Institute"/>
            <person name="Lopez S.C."/>
            <person name="Andreopoulos B."/>
            <person name="Pangilinan J."/>
            <person name="Lipzen A."/>
            <person name="Riley R."/>
            <person name="Ahrendt S."/>
            <person name="Ng V."/>
            <person name="Barry K."/>
            <person name="Daum C."/>
            <person name="Grigoriev I.V."/>
            <person name="Hilden K.S."/>
            <person name="Makela M.R."/>
            <person name="de Vries R.P."/>
        </authorList>
    </citation>
    <scope>NUCLEOTIDE SEQUENCE [LARGE SCALE GENOMIC DNA]</scope>
    <source>
        <strain evidence="1 2">CBS 464.89</strain>
    </source>
</reference>
<dbReference type="InterPro" id="IPR016084">
    <property type="entry name" value="Haem_Oase-like_multi-hlx"/>
</dbReference>
<dbReference type="Proteomes" id="UP000292082">
    <property type="component" value="Unassembled WGS sequence"/>
</dbReference>
<name>A0A4Q9PXP2_9APHY</name>
<sequence length="253" mass="27875">MSVPLTTHLASLSTPRPYSAATEHAFLTAAGTGVLPAPLLSLYLSQDRIYAAHAYPRFLGHLLTHVPFSSLHAPDSPEERFHSEIVGVLADALQNVQREVGLFADIEKKYTLPSFAGWRERKATRDYTAELARVGAFGSFEDGLVFLWAMERVYLDAWMYAKSLLGNVQGEPSPAFSAVKELVGNWTSPEFVKFVDGLADLVDRLHIVPGSAAFICAEEIWARVVELEEAFWPIDGEESTVLAHKLLASTDLT</sequence>
<organism evidence="1 2">
    <name type="scientific">Dichomitus squalens</name>
    <dbReference type="NCBI Taxonomy" id="114155"/>
    <lineage>
        <taxon>Eukaryota</taxon>
        <taxon>Fungi</taxon>
        <taxon>Dikarya</taxon>
        <taxon>Basidiomycota</taxon>
        <taxon>Agaricomycotina</taxon>
        <taxon>Agaricomycetes</taxon>
        <taxon>Polyporales</taxon>
        <taxon>Polyporaceae</taxon>
        <taxon>Dichomitus</taxon>
    </lineage>
</organism>
<dbReference type="STRING" id="114155.A0A4Q9PXP2"/>
<proteinExistence type="predicted"/>
<dbReference type="EMBL" id="ML145114">
    <property type="protein sequence ID" value="TBU59365.1"/>
    <property type="molecule type" value="Genomic_DNA"/>
</dbReference>
<protein>
    <submittedName>
        <fullName evidence="1">Heme oxygenase-like protein</fullName>
    </submittedName>
</protein>
<accession>A0A4Q9PXP2</accession>
<gene>
    <name evidence="1" type="ORF">BD310DRAFT_947969</name>
</gene>
<dbReference type="PANTHER" id="PTHR41813:SF2">
    <property type="entry name" value="REGULATOR PAB1642, PUTATIVE (AFU_ORTHOLOGUE AFUA_3G11955)-RELATED"/>
    <property type="match status" value="1"/>
</dbReference>
<dbReference type="PANTHER" id="PTHR41813">
    <property type="entry name" value="REGULATOR PAB1642, PUTATIVE (AFU_ORTHOLOGUE AFUA_3G11955)-RELATED"/>
    <property type="match status" value="1"/>
</dbReference>